<evidence type="ECO:0000313" key="7">
    <source>
        <dbReference type="Proteomes" id="UP000554235"/>
    </source>
</evidence>
<dbReference type="OrthoDB" id="1663137at2759"/>
<organism evidence="6 7">
    <name type="scientific">Fusarium albosuccineum</name>
    <dbReference type="NCBI Taxonomy" id="1237068"/>
    <lineage>
        <taxon>Eukaryota</taxon>
        <taxon>Fungi</taxon>
        <taxon>Dikarya</taxon>
        <taxon>Ascomycota</taxon>
        <taxon>Pezizomycotina</taxon>
        <taxon>Sordariomycetes</taxon>
        <taxon>Hypocreomycetidae</taxon>
        <taxon>Hypocreales</taxon>
        <taxon>Nectriaceae</taxon>
        <taxon>Fusarium</taxon>
        <taxon>Fusarium decemcellulare species complex</taxon>
    </lineage>
</organism>
<dbReference type="SUPFAM" id="SSF51395">
    <property type="entry name" value="FMN-linked oxidoreductases"/>
    <property type="match status" value="1"/>
</dbReference>
<keyword evidence="2" id="KW-0285">Flavoprotein</keyword>
<dbReference type="PANTHER" id="PTHR43656:SF5">
    <property type="entry name" value="NADH:FLAVIN OXIDOREDUCTASE_NADH OXIDASE N-TERMINAL DOMAIN-CONTAINING PROTEIN"/>
    <property type="match status" value="1"/>
</dbReference>
<reference evidence="6 7" key="1">
    <citation type="submission" date="2020-01" db="EMBL/GenBank/DDBJ databases">
        <title>Identification and distribution of gene clusters putatively required for synthesis of sphingolipid metabolism inhibitors in phylogenetically diverse species of the filamentous fungus Fusarium.</title>
        <authorList>
            <person name="Kim H.-S."/>
            <person name="Busman M."/>
            <person name="Brown D.W."/>
            <person name="Divon H."/>
            <person name="Uhlig S."/>
            <person name="Proctor R.H."/>
        </authorList>
    </citation>
    <scope>NUCLEOTIDE SEQUENCE [LARGE SCALE GENOMIC DNA]</scope>
    <source>
        <strain evidence="6 7">NRRL 20459</strain>
    </source>
</reference>
<dbReference type="InterPro" id="IPR001155">
    <property type="entry name" value="OxRdtase_FMN_N"/>
</dbReference>
<dbReference type="AlphaFoldDB" id="A0A8H4LL96"/>
<gene>
    <name evidence="6" type="ORF">FALBO_1647</name>
</gene>
<proteinExistence type="inferred from homology"/>
<name>A0A8H4LL96_9HYPO</name>
<dbReference type="EMBL" id="JAADYS010000205">
    <property type="protein sequence ID" value="KAF4471442.1"/>
    <property type="molecule type" value="Genomic_DNA"/>
</dbReference>
<evidence type="ECO:0000313" key="6">
    <source>
        <dbReference type="EMBL" id="KAF4471442.1"/>
    </source>
</evidence>
<accession>A0A8H4LL96</accession>
<dbReference type="PANTHER" id="PTHR43656">
    <property type="entry name" value="BINDING OXIDOREDUCTASE, PUTATIVE (AFU_ORTHOLOGUE AFUA_2G08260)-RELATED"/>
    <property type="match status" value="1"/>
</dbReference>
<sequence>MTTPRYSSADASVEPLAQKLHFYPSGRVAKNRFLKGPMAEVLASWNSKVPAERGIPTKESIELYRRWGEGKNNFGVIVTGNVDIDLESMGTTGDMGIPLDAGFEDERFDQFKKLATAAKADGSLIFAQVNHPGRQVPYKMNPVAISASDVQLEPKMGMTFGKPHAASKEEIGRVVEGFAHAAEYLEKAGFDGIELHAAHGYLISQFLSRTTNKRTDEYGPQTIENRLRIVSDIVKAIKARVSPSFIVSAKLNSVEFQDGGVTADEARELCERLEQLGVDFVELSGGTYERMALTWEKDSTRQREGFFLEWAETITKSLNPDHKLKLYIAGGMRSVGAMVDALKVVDGVSISRPAGAEPRLPQDIIEGRVKGAIKPVDAVEVDLGLAMGITQAQFSQVGRGFEPLDASDPKVMEIFGGDMGQWFEKVVQDGDNMEFIRAIQYSGPQVAYGSVPAKA</sequence>
<dbReference type="Proteomes" id="UP000554235">
    <property type="component" value="Unassembled WGS sequence"/>
</dbReference>
<dbReference type="Pfam" id="PF00724">
    <property type="entry name" value="Oxidored_FMN"/>
    <property type="match status" value="1"/>
</dbReference>
<evidence type="ECO:0000256" key="1">
    <source>
        <dbReference type="ARBA" id="ARBA00005979"/>
    </source>
</evidence>
<dbReference type="InterPro" id="IPR013785">
    <property type="entry name" value="Aldolase_TIM"/>
</dbReference>
<protein>
    <submittedName>
        <fullName evidence="6">NADH oxidase</fullName>
    </submittedName>
</protein>
<dbReference type="GO" id="GO:0010181">
    <property type="term" value="F:FMN binding"/>
    <property type="evidence" value="ECO:0007669"/>
    <property type="project" value="InterPro"/>
</dbReference>
<dbReference type="InterPro" id="IPR051799">
    <property type="entry name" value="NADH_flavin_oxidoreductase"/>
</dbReference>
<evidence type="ECO:0000256" key="4">
    <source>
        <dbReference type="ARBA" id="ARBA00023002"/>
    </source>
</evidence>
<evidence type="ECO:0000256" key="3">
    <source>
        <dbReference type="ARBA" id="ARBA00022643"/>
    </source>
</evidence>
<keyword evidence="4" id="KW-0560">Oxidoreductase</keyword>
<comment type="caution">
    <text evidence="6">The sequence shown here is derived from an EMBL/GenBank/DDBJ whole genome shotgun (WGS) entry which is preliminary data.</text>
</comment>
<dbReference type="GO" id="GO:0016491">
    <property type="term" value="F:oxidoreductase activity"/>
    <property type="evidence" value="ECO:0007669"/>
    <property type="project" value="UniProtKB-KW"/>
</dbReference>
<feature type="domain" description="NADH:flavin oxidoreductase/NADH oxidase N-terminal" evidence="5">
    <location>
        <begin position="30"/>
        <end position="368"/>
    </location>
</feature>
<keyword evidence="3" id="KW-0288">FMN</keyword>
<dbReference type="Gene3D" id="3.20.20.70">
    <property type="entry name" value="Aldolase class I"/>
    <property type="match status" value="1"/>
</dbReference>
<evidence type="ECO:0000256" key="2">
    <source>
        <dbReference type="ARBA" id="ARBA00022630"/>
    </source>
</evidence>
<comment type="similarity">
    <text evidence="1">Belongs to the NADH:flavin oxidoreductase/NADH oxidase family.</text>
</comment>
<dbReference type="CDD" id="cd04733">
    <property type="entry name" value="OYE_like_2_FMN"/>
    <property type="match status" value="1"/>
</dbReference>
<keyword evidence="7" id="KW-1185">Reference proteome</keyword>
<evidence type="ECO:0000259" key="5">
    <source>
        <dbReference type="Pfam" id="PF00724"/>
    </source>
</evidence>